<sequence length="356" mass="40720">MNYALMAIDKNSNENTFKMEEDLMLMAAKKFIEKAFLASAMASGLAFSWRHSNFLLKDKTTTSEEKKYFQPNSAEDWINEDLKTGDIVLFRRRLSIFRPYKSLLCLATRRALAGDFDHVGVVVTDPDRRIPFVLENGLNGISYTSFEDRVMDSDDKDIAVRFLARKEISEVLGEKLHSFVKRQTGKKVPSDKNEKPKLSEKADFGRRKDDFFSLLKATPEKVDPDFTLFHGLCVIESTKKLKKAIVASEVLGRQSPELDEQIANAEKVIERHNKTLSESKKRYEMEQNRPQYCSASLVAKTLQILELLPSNIRAECYSPDSFNEIEIRGYSQLKNACLPLKNGARLNSVMFFKDVK</sequence>
<comment type="caution">
    <text evidence="2">The sequence shown here is derived from an EMBL/GenBank/DDBJ whole genome shotgun (WGS) entry which is preliminary data.</text>
</comment>
<dbReference type="InterPro" id="IPR038765">
    <property type="entry name" value="Papain-like_cys_pep_sf"/>
</dbReference>
<dbReference type="Proteomes" id="UP001439008">
    <property type="component" value="Unassembled WGS sequence"/>
</dbReference>
<evidence type="ECO:0000313" key="2">
    <source>
        <dbReference type="EMBL" id="MES1918541.1"/>
    </source>
</evidence>
<organism evidence="2 3">
    <name type="scientific">Bonamia ostreae</name>
    <dbReference type="NCBI Taxonomy" id="126728"/>
    <lineage>
        <taxon>Eukaryota</taxon>
        <taxon>Sar</taxon>
        <taxon>Rhizaria</taxon>
        <taxon>Endomyxa</taxon>
        <taxon>Ascetosporea</taxon>
        <taxon>Haplosporida</taxon>
        <taxon>Bonamia</taxon>
    </lineage>
</organism>
<evidence type="ECO:0000313" key="3">
    <source>
        <dbReference type="Proteomes" id="UP001439008"/>
    </source>
</evidence>
<name>A0ABV2AFU7_9EUKA</name>
<protein>
    <submittedName>
        <fullName evidence="2">Uncharacterized protein</fullName>
    </submittedName>
</protein>
<reference evidence="2 3" key="1">
    <citation type="journal article" date="2024" name="BMC Biol.">
        <title>Comparative genomics of Ascetosporea gives new insight into the evolutionary basis for animal parasitism in Rhizaria.</title>
        <authorList>
            <person name="Hiltunen Thoren M."/>
            <person name="Onut-Brannstrom I."/>
            <person name="Alfjorden A."/>
            <person name="Peckova H."/>
            <person name="Swords F."/>
            <person name="Hooper C."/>
            <person name="Holzer A.S."/>
            <person name="Bass D."/>
            <person name="Burki F."/>
        </authorList>
    </citation>
    <scope>NUCLEOTIDE SEQUENCE [LARGE SCALE GENOMIC DNA]</scope>
    <source>
        <strain evidence="2">20-A016</strain>
    </source>
</reference>
<evidence type="ECO:0000256" key="1">
    <source>
        <dbReference type="SAM" id="Coils"/>
    </source>
</evidence>
<dbReference type="SUPFAM" id="SSF54001">
    <property type="entry name" value="Cysteine proteinases"/>
    <property type="match status" value="1"/>
</dbReference>
<dbReference type="PANTHER" id="PTHR47112">
    <property type="entry name" value="PX DOMAIN-CONTAINING PROTEIN"/>
    <property type="match status" value="1"/>
</dbReference>
<dbReference type="EMBL" id="JBDODL010000079">
    <property type="protein sequence ID" value="MES1918541.1"/>
    <property type="molecule type" value="Genomic_DNA"/>
</dbReference>
<keyword evidence="1" id="KW-0175">Coiled coil</keyword>
<proteinExistence type="predicted"/>
<dbReference type="Gene3D" id="3.90.1720.10">
    <property type="entry name" value="endopeptidase domain like (from Nostoc punctiforme)"/>
    <property type="match status" value="1"/>
</dbReference>
<dbReference type="PANTHER" id="PTHR47112:SF1">
    <property type="entry name" value="PX DOMAIN-CONTAINING PROTEIN"/>
    <property type="match status" value="1"/>
</dbReference>
<accession>A0ABV2AFU7</accession>
<feature type="coiled-coil region" evidence="1">
    <location>
        <begin position="262"/>
        <end position="289"/>
    </location>
</feature>
<keyword evidence="3" id="KW-1185">Reference proteome</keyword>
<gene>
    <name evidence="2" type="ORF">MHBO_000496</name>
</gene>